<dbReference type="GO" id="GO:0008113">
    <property type="term" value="F:peptide-methionine (S)-S-oxide reductase activity"/>
    <property type="evidence" value="ECO:0007669"/>
    <property type="project" value="UniProtKB-EC"/>
</dbReference>
<evidence type="ECO:0000256" key="2">
    <source>
        <dbReference type="ARBA" id="ARBA00012502"/>
    </source>
</evidence>
<keyword evidence="8" id="KW-1185">Reference proteome</keyword>
<name>A0A427YKC0_9TREE</name>
<feature type="domain" description="Peptide methionine sulphoxide reductase MsrA" evidence="6">
    <location>
        <begin position="51"/>
        <end position="87"/>
    </location>
</feature>
<dbReference type="OrthoDB" id="77405at2759"/>
<proteinExistence type="inferred from homology"/>
<sequence>MLPSHLRQFLSSFSAAPKMAGPKTKPPPPPTVPTAIKSSQDVKPGEGVEYATFAAGCFWGVEHLFNKHYSHLPQFSAISGYTGGDPSSKSPSRYLVDPGSSIHRFRDLDRRPRRGNAKASCCLDAGADCVAYRQVCSGTTGHAEAVRVDYQKGSVGYGELVEFFYRTHDPTTKDSQGPDRGTQYRSAIFYHSPEQKEIAEKVTAEVQEKYLKNRKIVTEITEAGPWYDAEDYHQEYLTNNPGGYECPTHIFYW</sequence>
<comment type="caution">
    <text evidence="7">The sequence shown here is derived from an EMBL/GenBank/DDBJ whole genome shotgun (WGS) entry which is preliminary data.</text>
</comment>
<dbReference type="NCBIfam" id="TIGR00401">
    <property type="entry name" value="msrA"/>
    <property type="match status" value="1"/>
</dbReference>
<dbReference type="Gene3D" id="3.30.1060.10">
    <property type="entry name" value="Peptide methionine sulphoxide reductase MsrA"/>
    <property type="match status" value="1"/>
</dbReference>
<dbReference type="Pfam" id="PF01625">
    <property type="entry name" value="PMSR"/>
    <property type="match status" value="2"/>
</dbReference>
<dbReference type="EC" id="1.8.4.11" evidence="2"/>
<dbReference type="PANTHER" id="PTHR43774">
    <property type="entry name" value="PEPTIDE METHIONINE SULFOXIDE REDUCTASE"/>
    <property type="match status" value="1"/>
</dbReference>
<evidence type="ECO:0000256" key="5">
    <source>
        <dbReference type="SAM" id="MobiDB-lite"/>
    </source>
</evidence>
<organism evidence="7 8">
    <name type="scientific">Saitozyma podzolica</name>
    <dbReference type="NCBI Taxonomy" id="1890683"/>
    <lineage>
        <taxon>Eukaryota</taxon>
        <taxon>Fungi</taxon>
        <taxon>Dikarya</taxon>
        <taxon>Basidiomycota</taxon>
        <taxon>Agaricomycotina</taxon>
        <taxon>Tremellomycetes</taxon>
        <taxon>Tremellales</taxon>
        <taxon>Trimorphomycetaceae</taxon>
        <taxon>Saitozyma</taxon>
    </lineage>
</organism>
<gene>
    <name evidence="7" type="primary">MXR1</name>
    <name evidence="7" type="ORF">EHS25_009819</name>
</gene>
<dbReference type="SUPFAM" id="SSF55068">
    <property type="entry name" value="Peptide methionine sulfoxide reductase"/>
    <property type="match status" value="2"/>
</dbReference>
<dbReference type="HAMAP" id="MF_01401">
    <property type="entry name" value="MsrA"/>
    <property type="match status" value="1"/>
</dbReference>
<reference evidence="7 8" key="1">
    <citation type="submission" date="2018-11" db="EMBL/GenBank/DDBJ databases">
        <title>Genome sequence of Saitozyma podzolica DSM 27192.</title>
        <authorList>
            <person name="Aliyu H."/>
            <person name="Gorte O."/>
            <person name="Ochsenreither K."/>
        </authorList>
    </citation>
    <scope>NUCLEOTIDE SEQUENCE [LARGE SCALE GENOMIC DNA]</scope>
    <source>
        <strain evidence="7 8">DSM 27192</strain>
    </source>
</reference>
<dbReference type="EMBL" id="RSCD01000008">
    <property type="protein sequence ID" value="RSH91520.1"/>
    <property type="molecule type" value="Genomic_DNA"/>
</dbReference>
<evidence type="ECO:0000259" key="6">
    <source>
        <dbReference type="Pfam" id="PF01625"/>
    </source>
</evidence>
<dbReference type="InterPro" id="IPR002569">
    <property type="entry name" value="Met_Sox_Rdtase_MsrA_dom"/>
</dbReference>
<comment type="similarity">
    <text evidence="1">Belongs to the MsrA Met sulfoxide reductase family.</text>
</comment>
<evidence type="ECO:0000313" key="8">
    <source>
        <dbReference type="Proteomes" id="UP000279259"/>
    </source>
</evidence>
<accession>A0A427YKC0</accession>
<evidence type="ECO:0000256" key="1">
    <source>
        <dbReference type="ARBA" id="ARBA00005591"/>
    </source>
</evidence>
<dbReference type="AlphaFoldDB" id="A0A427YKC0"/>
<feature type="region of interest" description="Disordered" evidence="5">
    <location>
        <begin position="16"/>
        <end position="41"/>
    </location>
</feature>
<protein>
    <recommendedName>
        <fullName evidence="2">peptide-methionine (S)-S-oxide reductase</fullName>
        <ecNumber evidence="2">1.8.4.11</ecNumber>
    </recommendedName>
    <alternativeName>
        <fullName evidence="4">Peptide-methionine (S)-S-oxide reductase</fullName>
    </alternativeName>
</protein>
<feature type="domain" description="Peptide methionine sulphoxide reductase MsrA" evidence="6">
    <location>
        <begin position="130"/>
        <end position="246"/>
    </location>
</feature>
<keyword evidence="3" id="KW-0560">Oxidoreductase</keyword>
<dbReference type="PANTHER" id="PTHR43774:SF1">
    <property type="entry name" value="PEPTIDE METHIONINE SULFOXIDE REDUCTASE MSRA 2"/>
    <property type="match status" value="1"/>
</dbReference>
<evidence type="ECO:0000313" key="7">
    <source>
        <dbReference type="EMBL" id="RSH91520.1"/>
    </source>
</evidence>
<dbReference type="Proteomes" id="UP000279259">
    <property type="component" value="Unassembled WGS sequence"/>
</dbReference>
<evidence type="ECO:0000256" key="3">
    <source>
        <dbReference type="ARBA" id="ARBA00023002"/>
    </source>
</evidence>
<dbReference type="STRING" id="1890683.A0A427YKC0"/>
<dbReference type="InterPro" id="IPR036509">
    <property type="entry name" value="Met_Sox_Rdtase_MsrA_sf"/>
</dbReference>
<evidence type="ECO:0000256" key="4">
    <source>
        <dbReference type="ARBA" id="ARBA00030643"/>
    </source>
</evidence>